<evidence type="ECO:0000256" key="1">
    <source>
        <dbReference type="ARBA" id="ARBA00008720"/>
    </source>
</evidence>
<dbReference type="InterPro" id="IPR013324">
    <property type="entry name" value="RNA_pol_sigma_r3/r4-like"/>
</dbReference>
<keyword evidence="4" id="KW-1185">Reference proteome</keyword>
<dbReference type="SUPFAM" id="SSF88659">
    <property type="entry name" value="Sigma3 and sigma4 domains of RNA polymerase sigma factors"/>
    <property type="match status" value="1"/>
</dbReference>
<dbReference type="EMBL" id="CP007154">
    <property type="protein sequence ID" value="AHH45121.1"/>
    <property type="molecule type" value="Genomic_DNA"/>
</dbReference>
<gene>
    <name evidence="3" type="ORF">MYB_00550</name>
</gene>
<evidence type="ECO:0000313" key="3">
    <source>
        <dbReference type="EMBL" id="AHH45121.1"/>
    </source>
</evidence>
<sequence length="78" mass="9215">MNNNNNEKQFFLDLFDRFGFLLTQSQKQVFLLYFQQNLTIAEIAKVITSSRALVFDTLKKTKAKLIKLQEKQTKNKEL</sequence>
<evidence type="ECO:0000256" key="2">
    <source>
        <dbReference type="ARBA" id="ARBA00024764"/>
    </source>
</evidence>
<dbReference type="PATRIC" id="fig|743966.3.peg.108"/>
<dbReference type="STRING" id="743966.MYB_00550"/>
<proteinExistence type="inferred from homology"/>
<dbReference type="Pfam" id="PF04297">
    <property type="entry name" value="UPF0122"/>
    <property type="match status" value="1"/>
</dbReference>
<organism evidence="3 4">
    <name type="scientific">Mesomycoplasma bovoculi M165/69</name>
    <dbReference type="NCBI Taxonomy" id="743966"/>
    <lineage>
        <taxon>Bacteria</taxon>
        <taxon>Bacillati</taxon>
        <taxon>Mycoplasmatota</taxon>
        <taxon>Mycoplasmoidales</taxon>
        <taxon>Metamycoplasmataceae</taxon>
        <taxon>Mesomycoplasma</taxon>
    </lineage>
</organism>
<name>W5USN7_9BACT</name>
<comment type="function">
    <text evidence="2">Might take part in the signal recognition particle (SRP) pathway. This is inferred from the conservation of its genetic proximity to ftsY/ffh. May be a regulatory protein.</text>
</comment>
<accession>W5USN7</accession>
<dbReference type="Proteomes" id="UP000019229">
    <property type="component" value="Chromosome"/>
</dbReference>
<dbReference type="Gene3D" id="1.10.10.10">
    <property type="entry name" value="Winged helix-like DNA-binding domain superfamily/Winged helix DNA-binding domain"/>
    <property type="match status" value="1"/>
</dbReference>
<comment type="similarity">
    <text evidence="1">Belongs to the UPF0122 family.</text>
</comment>
<dbReference type="OrthoDB" id="399219at2"/>
<dbReference type="InterPro" id="IPR007394">
    <property type="entry name" value="UPF0122"/>
</dbReference>
<dbReference type="InterPro" id="IPR036388">
    <property type="entry name" value="WH-like_DNA-bd_sf"/>
</dbReference>
<dbReference type="KEGG" id="mbc:MYB_00550"/>
<dbReference type="HOGENOM" id="CLU_129218_2_0_14"/>
<dbReference type="AlphaFoldDB" id="W5USN7"/>
<evidence type="ECO:0000313" key="4">
    <source>
        <dbReference type="Proteomes" id="UP000019229"/>
    </source>
</evidence>
<reference evidence="3 4" key="1">
    <citation type="journal article" date="2014" name="Genome Announc.">
        <title>Complete Genome Sequence of Mycoplasma bovoculi Strain M165/69T (ATCC 29104).</title>
        <authorList>
            <person name="Calcutt M.J."/>
            <person name="Foecking M.F."/>
        </authorList>
    </citation>
    <scope>NUCLEOTIDE SEQUENCE [LARGE SCALE GENOMIC DNA]</scope>
    <source>
        <strain evidence="3">M165/69</strain>
    </source>
</reference>
<dbReference type="RefSeq" id="WP_022934920.1">
    <property type="nucleotide sequence ID" value="NZ_CP007154.1"/>
</dbReference>
<protein>
    <submittedName>
        <fullName evidence="3">UPF0122 family protein</fullName>
    </submittedName>
</protein>